<name>A0ABD1U6J9_9LAMI</name>
<comment type="caution">
    <text evidence="1">The sequence shown here is derived from an EMBL/GenBank/DDBJ whole genome shotgun (WGS) entry which is preliminary data.</text>
</comment>
<gene>
    <name evidence="1" type="ORF">Fot_24562</name>
</gene>
<evidence type="ECO:0000313" key="2">
    <source>
        <dbReference type="Proteomes" id="UP001604277"/>
    </source>
</evidence>
<evidence type="ECO:0000313" key="1">
    <source>
        <dbReference type="EMBL" id="KAL2520639.1"/>
    </source>
</evidence>
<accession>A0ABD1U6J9</accession>
<protein>
    <submittedName>
        <fullName evidence="1">VQ motif-containing protein motif-containing protein</fullName>
    </submittedName>
</protein>
<organism evidence="1 2">
    <name type="scientific">Forsythia ovata</name>
    <dbReference type="NCBI Taxonomy" id="205694"/>
    <lineage>
        <taxon>Eukaryota</taxon>
        <taxon>Viridiplantae</taxon>
        <taxon>Streptophyta</taxon>
        <taxon>Embryophyta</taxon>
        <taxon>Tracheophyta</taxon>
        <taxon>Spermatophyta</taxon>
        <taxon>Magnoliopsida</taxon>
        <taxon>eudicotyledons</taxon>
        <taxon>Gunneridae</taxon>
        <taxon>Pentapetalae</taxon>
        <taxon>asterids</taxon>
        <taxon>lamiids</taxon>
        <taxon>Lamiales</taxon>
        <taxon>Oleaceae</taxon>
        <taxon>Forsythieae</taxon>
        <taxon>Forsythia</taxon>
    </lineage>
</organism>
<dbReference type="AlphaFoldDB" id="A0ABD1U6J9"/>
<dbReference type="PANTHER" id="PTHR33402">
    <property type="entry name" value="VQ MOTIF-CONTAINING PROTEIN 11-LIKE"/>
    <property type="match status" value="1"/>
</dbReference>
<dbReference type="InterPro" id="IPR039611">
    <property type="entry name" value="VQ_4/11/13/19/31/33"/>
</dbReference>
<keyword evidence="2" id="KW-1185">Reference proteome</keyword>
<dbReference type="EMBL" id="JBFOLJ010000007">
    <property type="protein sequence ID" value="KAL2520639.1"/>
    <property type="molecule type" value="Genomic_DNA"/>
</dbReference>
<reference evidence="2" key="1">
    <citation type="submission" date="2024-07" db="EMBL/GenBank/DDBJ databases">
        <title>Two chromosome-level genome assemblies of Korean endemic species Abeliophyllum distichum and Forsythia ovata (Oleaceae).</title>
        <authorList>
            <person name="Jang H."/>
        </authorList>
    </citation>
    <scope>NUCLEOTIDE SEQUENCE [LARGE SCALE GENOMIC DNA]</scope>
</reference>
<dbReference type="PANTHER" id="PTHR33402:SF22">
    <property type="entry name" value="VQ MOTIF-CONTAINING PROTEIN 31"/>
    <property type="match status" value="1"/>
</dbReference>
<dbReference type="Proteomes" id="UP001604277">
    <property type="component" value="Unassembled WGS sequence"/>
</dbReference>
<sequence>MDKYGSQLSGSSKALTTYVQADSTCFQEVVQLLTGPSGNNAAAPKVVPTPKLHERRKHTRPKILIQKPGPQFHSVVQRSQLQPPMMTSLNSNQCQSPLATYWICQCSIYNIPTPSGLMLIPPSLHTTYSTKCELSLKMEKKRKP</sequence>
<proteinExistence type="predicted"/>